<evidence type="ECO:0000313" key="2">
    <source>
        <dbReference type="EMBL" id="KFC77786.1"/>
    </source>
</evidence>
<gene>
    <name evidence="2" type="ORF">GEAM_4123</name>
</gene>
<evidence type="ECO:0000256" key="1">
    <source>
        <dbReference type="SAM" id="SignalP"/>
    </source>
</evidence>
<dbReference type="RefSeq" id="WP_034795496.1">
    <property type="nucleotide sequence ID" value="NZ_JMPJ01000073.1"/>
</dbReference>
<proteinExistence type="predicted"/>
<feature type="chain" id="PRO_5001790686" evidence="1">
    <location>
        <begin position="23"/>
        <end position="129"/>
    </location>
</feature>
<comment type="caution">
    <text evidence="2">The sequence shown here is derived from an EMBL/GenBank/DDBJ whole genome shotgun (WGS) entry which is preliminary data.</text>
</comment>
<organism evidence="2 3">
    <name type="scientific">Ewingella americana (strain ATCC 33852 / DSM 4580 / CCUG 14506 / JCM 5911 / LMG 7869 / NCTC 12157 / CDC 1468-78)</name>
    <dbReference type="NCBI Taxonomy" id="910964"/>
    <lineage>
        <taxon>Bacteria</taxon>
        <taxon>Pseudomonadati</taxon>
        <taxon>Pseudomonadota</taxon>
        <taxon>Gammaproteobacteria</taxon>
        <taxon>Enterobacterales</taxon>
        <taxon>Yersiniaceae</taxon>
        <taxon>Ewingella</taxon>
    </lineage>
</organism>
<dbReference type="OrthoDB" id="6638504at2"/>
<evidence type="ECO:0000313" key="3">
    <source>
        <dbReference type="Proteomes" id="UP000028640"/>
    </source>
</evidence>
<protein>
    <submittedName>
        <fullName evidence="2">Uncharacterized protein</fullName>
    </submittedName>
</protein>
<keyword evidence="3" id="KW-1185">Reference proteome</keyword>
<dbReference type="EMBL" id="JMPJ01000073">
    <property type="protein sequence ID" value="KFC77786.1"/>
    <property type="molecule type" value="Genomic_DNA"/>
</dbReference>
<dbReference type="AlphaFoldDB" id="A0A085G241"/>
<keyword evidence="1" id="KW-0732">Signal</keyword>
<accession>A0A085G241</accession>
<sequence>MRHFISYSLMIGSLLAISPTMAASKNAELRFDSACDFKALNLRVLEEDNVNPGSVLLEIKLQDKAVSRMAQVTRDHLHQSLNFYVNGTKVSTATVQTELAMQEIQIAVDKPTAKKIFPGLMATQCKARG</sequence>
<feature type="signal peptide" evidence="1">
    <location>
        <begin position="1"/>
        <end position="22"/>
    </location>
</feature>
<dbReference type="eggNOG" id="ENOG5033ISA">
    <property type="taxonomic scope" value="Bacteria"/>
</dbReference>
<name>A0A085G241_EWIA3</name>
<dbReference type="GeneID" id="78382470"/>
<dbReference type="Proteomes" id="UP000028640">
    <property type="component" value="Unassembled WGS sequence"/>
</dbReference>
<reference evidence="2 3" key="1">
    <citation type="submission" date="2014-05" db="EMBL/GenBank/DDBJ databases">
        <title>ATOL: Assembling a taxonomically balanced genome-scale reconstruction of the evolutionary history of the Enterobacteriaceae.</title>
        <authorList>
            <person name="Plunkett G.III."/>
            <person name="Neeno-Eckwall E.C."/>
            <person name="Glasner J.D."/>
            <person name="Perna N.T."/>
        </authorList>
    </citation>
    <scope>NUCLEOTIDE SEQUENCE [LARGE SCALE GENOMIC DNA]</scope>
    <source>
        <strain evidence="2 3">ATCC 33852</strain>
    </source>
</reference>